<dbReference type="AlphaFoldDB" id="D5HBP3"/>
<protein>
    <submittedName>
        <fullName evidence="7">1-acyl-sn-glycerol-3-phosphate acyltransferase</fullName>
        <ecNumber evidence="7">2.3.1.51</ecNumber>
    </submittedName>
</protein>
<evidence type="ECO:0000256" key="3">
    <source>
        <dbReference type="ARBA" id="ARBA00023315"/>
    </source>
</evidence>
<reference evidence="7 8" key="1">
    <citation type="journal article" date="2010" name="ISME J.">
        <title>Fine-scale evolution: genomic, phenotypic and ecological differentiation in two coexisting Salinibacter ruber strains.</title>
        <authorList>
            <person name="Pena A."/>
            <person name="Teeling H."/>
            <person name="Huerta-Cepas J."/>
            <person name="Santos F."/>
            <person name="Yarza P."/>
            <person name="Brito-Echeverria J."/>
            <person name="Lucio M."/>
            <person name="Schmitt-Kopplin P."/>
            <person name="Meseguer I."/>
            <person name="Schenowitz C."/>
            <person name="Dossat C."/>
            <person name="Barbe V."/>
            <person name="Dopazo J."/>
            <person name="Rossello-Mora R."/>
            <person name="Schuler M."/>
            <person name="Glockner F.O."/>
            <person name="Amann R."/>
            <person name="Gabaldon T."/>
            <person name="Anton J."/>
        </authorList>
    </citation>
    <scope>NUCLEOTIDE SEQUENCE [LARGE SCALE GENOMIC DNA]</scope>
    <source>
        <strain evidence="7 8">M8</strain>
    </source>
</reference>
<proteinExistence type="predicted"/>
<evidence type="ECO:0000256" key="5">
    <source>
        <dbReference type="SAM" id="Phobius"/>
    </source>
</evidence>
<evidence type="ECO:0000256" key="1">
    <source>
        <dbReference type="ARBA" id="ARBA00005189"/>
    </source>
</evidence>
<evidence type="ECO:0000313" key="7">
    <source>
        <dbReference type="EMBL" id="CBH25448.1"/>
    </source>
</evidence>
<keyword evidence="2 7" id="KW-0808">Transferase</keyword>
<dbReference type="GO" id="GO:0006654">
    <property type="term" value="P:phosphatidic acid biosynthetic process"/>
    <property type="evidence" value="ECO:0007669"/>
    <property type="project" value="TreeGrafter"/>
</dbReference>
<dbReference type="GO" id="GO:0003841">
    <property type="term" value="F:1-acylglycerol-3-phosphate O-acyltransferase activity"/>
    <property type="evidence" value="ECO:0007669"/>
    <property type="project" value="UniProtKB-EC"/>
</dbReference>
<feature type="transmembrane region" description="Helical" evidence="5">
    <location>
        <begin position="17"/>
        <end position="37"/>
    </location>
</feature>
<dbReference type="PATRIC" id="fig|761659.10.peg.2751"/>
<dbReference type="EC" id="2.3.1.51" evidence="7"/>
<evidence type="ECO:0000259" key="6">
    <source>
        <dbReference type="SMART" id="SM00563"/>
    </source>
</evidence>
<feature type="region of interest" description="Disordered" evidence="4">
    <location>
        <begin position="266"/>
        <end position="305"/>
    </location>
</feature>
<dbReference type="PANTHER" id="PTHR10434:SF11">
    <property type="entry name" value="1-ACYL-SN-GLYCEROL-3-PHOSPHATE ACYLTRANSFERASE"/>
    <property type="match status" value="1"/>
</dbReference>
<dbReference type="EMBL" id="FP565814">
    <property type="protein sequence ID" value="CBH25448.1"/>
    <property type="molecule type" value="Genomic_DNA"/>
</dbReference>
<dbReference type="SUPFAM" id="SSF69593">
    <property type="entry name" value="Glycerol-3-phosphate (1)-acyltransferase"/>
    <property type="match status" value="1"/>
</dbReference>
<accession>D5HBP3</accession>
<dbReference type="CDD" id="cd07989">
    <property type="entry name" value="LPLAT_AGPAT-like"/>
    <property type="match status" value="1"/>
</dbReference>
<reference evidence="8" key="2">
    <citation type="submission" date="2010-04" db="EMBL/GenBank/DDBJ databases">
        <title>Genome sequence of Salinibacter ruber M8.</title>
        <authorList>
            <consortium name="Genoscope"/>
        </authorList>
    </citation>
    <scope>NUCLEOTIDE SEQUENCE [LARGE SCALE GENOMIC DNA]</scope>
    <source>
        <strain evidence="8">M8</strain>
    </source>
</reference>
<organism evidence="7 8">
    <name type="scientific">Salinibacter ruber (strain M8)</name>
    <dbReference type="NCBI Taxonomy" id="761659"/>
    <lineage>
        <taxon>Bacteria</taxon>
        <taxon>Pseudomonadati</taxon>
        <taxon>Rhodothermota</taxon>
        <taxon>Rhodothermia</taxon>
        <taxon>Rhodothermales</taxon>
        <taxon>Salinibacteraceae</taxon>
        <taxon>Salinibacter</taxon>
    </lineage>
</organism>
<comment type="pathway">
    <text evidence="1">Lipid metabolism.</text>
</comment>
<feature type="compositionally biased region" description="Low complexity" evidence="4">
    <location>
        <begin position="274"/>
        <end position="291"/>
    </location>
</feature>
<dbReference type="SMART" id="SM00563">
    <property type="entry name" value="PlsC"/>
    <property type="match status" value="1"/>
</dbReference>
<dbReference type="HOGENOM" id="CLU_027938_6_2_10"/>
<dbReference type="InterPro" id="IPR002123">
    <property type="entry name" value="Plipid/glycerol_acylTrfase"/>
</dbReference>
<sequence length="305" mass="33940">MCAINLACPMRSVLTSIWVWFAIGTLIVLWVPVMLVARAVDRDPAHYYAGYTLRIMGRLFTYVNPFWDVTLEGAFPEDPRRPYVVVCNHFSQADPPIISRVPWEMKWVAKKQLFDLPVAGWLLHLSGDISVDRRRKKSRARVLTTARDYLEKRCSVMFFPEGTRSRDGRVQRFSDGAFRLAIEEGVPVLPLAIDGTHEALPKNSLWFKPNPEPIRVQVLEPVETDGCSPDQARALQRHVRARIAQQIADWRDADLDTVDGRSGTEAAAVRWIDEGPGAPAQSAGGASGEASVKPSSPPGASEPGR</sequence>
<keyword evidence="3 7" id="KW-0012">Acyltransferase</keyword>
<gene>
    <name evidence="7" type="primary">plsC</name>
    <name evidence="7" type="ordered locus">SRM_02527</name>
</gene>
<keyword evidence="5" id="KW-0812">Transmembrane</keyword>
<dbReference type="KEGG" id="srm:SRM_02527"/>
<evidence type="ECO:0000256" key="4">
    <source>
        <dbReference type="SAM" id="MobiDB-lite"/>
    </source>
</evidence>
<feature type="domain" description="Phospholipid/glycerol acyltransferase" evidence="6">
    <location>
        <begin position="83"/>
        <end position="196"/>
    </location>
</feature>
<keyword evidence="5" id="KW-1133">Transmembrane helix</keyword>
<dbReference type="PANTHER" id="PTHR10434">
    <property type="entry name" value="1-ACYL-SN-GLYCEROL-3-PHOSPHATE ACYLTRANSFERASE"/>
    <property type="match status" value="1"/>
</dbReference>
<dbReference type="Pfam" id="PF01553">
    <property type="entry name" value="Acyltransferase"/>
    <property type="match status" value="1"/>
</dbReference>
<evidence type="ECO:0000313" key="8">
    <source>
        <dbReference type="Proteomes" id="UP000000933"/>
    </source>
</evidence>
<dbReference type="Proteomes" id="UP000000933">
    <property type="component" value="Chromosome"/>
</dbReference>
<name>D5HBP3_SALRM</name>
<keyword evidence="5" id="KW-0472">Membrane</keyword>
<evidence type="ECO:0000256" key="2">
    <source>
        <dbReference type="ARBA" id="ARBA00022679"/>
    </source>
</evidence>